<proteinExistence type="predicted"/>
<keyword evidence="2" id="KW-1185">Reference proteome</keyword>
<comment type="caution">
    <text evidence="1">The sequence shown here is derived from an EMBL/GenBank/DDBJ whole genome shotgun (WGS) entry which is preliminary data.</text>
</comment>
<dbReference type="Gene3D" id="3.10.129.10">
    <property type="entry name" value="Hotdog Thioesterase"/>
    <property type="match status" value="1"/>
</dbReference>
<sequence>MRLPKFKIPTYASMRIGPKFLQRFMRIWPPYLGAGIKPEYIADDGSRSIVTHKPNVFTRNLVGTAFGGTMLSMTDPFFMFAGVYGLGKEYLVWDVGVEAKFVKPGRGKITADMQVADETWELIKARTANGDKYLHWFDVEITDEQAEVVAIIRRQVYFRRKPQFIERPRVEAATPR</sequence>
<dbReference type="Pfam" id="PF14539">
    <property type="entry name" value="DUF4442"/>
    <property type="match status" value="1"/>
</dbReference>
<protein>
    <submittedName>
        <fullName evidence="1">Acyl-coenzyme A thioesterase PaaI-like protein</fullName>
    </submittedName>
</protein>
<dbReference type="InterPro" id="IPR027961">
    <property type="entry name" value="DUF4442"/>
</dbReference>
<dbReference type="AlphaFoldDB" id="A0A542ZYM5"/>
<dbReference type="InterPro" id="IPR029069">
    <property type="entry name" value="HotDog_dom_sf"/>
</dbReference>
<name>A0A542ZYM5_9MICC</name>
<reference evidence="1 2" key="1">
    <citation type="submission" date="2019-06" db="EMBL/GenBank/DDBJ databases">
        <title>Sequencing the genomes of 1000 actinobacteria strains.</title>
        <authorList>
            <person name="Klenk H.-P."/>
        </authorList>
    </citation>
    <scope>NUCLEOTIDE SEQUENCE [LARGE SCALE GENOMIC DNA]</scope>
    <source>
        <strain evidence="1 2">DSM 24083</strain>
    </source>
</reference>
<organism evidence="1 2">
    <name type="scientific">Enteractinococcus coprophilus</name>
    <dbReference type="NCBI Taxonomy" id="1027633"/>
    <lineage>
        <taxon>Bacteria</taxon>
        <taxon>Bacillati</taxon>
        <taxon>Actinomycetota</taxon>
        <taxon>Actinomycetes</taxon>
        <taxon>Micrococcales</taxon>
        <taxon>Micrococcaceae</taxon>
    </lineage>
</organism>
<dbReference type="Proteomes" id="UP000319746">
    <property type="component" value="Unassembled WGS sequence"/>
</dbReference>
<evidence type="ECO:0000313" key="1">
    <source>
        <dbReference type="EMBL" id="TQL65451.1"/>
    </source>
</evidence>
<dbReference type="SUPFAM" id="SSF54637">
    <property type="entry name" value="Thioesterase/thiol ester dehydrase-isomerase"/>
    <property type="match status" value="1"/>
</dbReference>
<dbReference type="RefSeq" id="WP_211344067.1">
    <property type="nucleotide sequence ID" value="NZ_BAABAN010000017.1"/>
</dbReference>
<dbReference type="EMBL" id="VFOU01000005">
    <property type="protein sequence ID" value="TQL65451.1"/>
    <property type="molecule type" value="Genomic_DNA"/>
</dbReference>
<gene>
    <name evidence="1" type="ORF">FB556_2645</name>
</gene>
<accession>A0A542ZYM5</accession>
<evidence type="ECO:0000313" key="2">
    <source>
        <dbReference type="Proteomes" id="UP000319746"/>
    </source>
</evidence>